<gene>
    <name evidence="13" type="ORF">OCV55_02905</name>
</gene>
<evidence type="ECO:0000256" key="2">
    <source>
        <dbReference type="ARBA" id="ARBA00022448"/>
    </source>
</evidence>
<name>A0ABT2SS31_9FIRM</name>
<evidence type="ECO:0000256" key="4">
    <source>
        <dbReference type="ARBA" id="ARBA00022692"/>
    </source>
</evidence>
<evidence type="ECO:0000256" key="3">
    <source>
        <dbReference type="ARBA" id="ARBA00022538"/>
    </source>
</evidence>
<sequence length="158" mass="17932">MKYPFSFMAIIDLLSILPSINMINKGFKSLKTIRLIRTFRVLRIFKSFRYSKNIQIILQVEKNSKKALIAVLYLAIGYIFVCTLIIFNVEPDSFNTFFDAIYWATISLTTVGYGDIYPITTLGRIITMVSSFMGIAIVALPASIITAGYMKEIESDKI</sequence>
<dbReference type="RefSeq" id="WP_267309796.1">
    <property type="nucleotide sequence ID" value="NZ_JAOQJR010000002.1"/>
</dbReference>
<dbReference type="SUPFAM" id="SSF81324">
    <property type="entry name" value="Voltage-gated potassium channels"/>
    <property type="match status" value="1"/>
</dbReference>
<organism evidence="13 14">
    <name type="scientific">[Clostridium] ammoniilyticum</name>
    <dbReference type="NCBI Taxonomy" id="2981784"/>
    <lineage>
        <taxon>Bacteria</taxon>
        <taxon>Bacillati</taxon>
        <taxon>Bacillota</taxon>
        <taxon>Erysipelotrichia</taxon>
        <taxon>Erysipelotrichales</taxon>
        <taxon>Coprobacillaceae</taxon>
        <taxon>Faecalibacillus</taxon>
    </lineage>
</organism>
<evidence type="ECO:0000256" key="9">
    <source>
        <dbReference type="ARBA" id="ARBA00023136"/>
    </source>
</evidence>
<dbReference type="Gene3D" id="1.10.287.930">
    <property type="entry name" value="Mammalian shaker kv1.2 potassium channel- beta subunit complex"/>
    <property type="match status" value="1"/>
</dbReference>
<dbReference type="InterPro" id="IPR028325">
    <property type="entry name" value="VG_K_chnl"/>
</dbReference>
<feature type="transmembrane region" description="Helical" evidence="11">
    <location>
        <begin position="67"/>
        <end position="89"/>
    </location>
</feature>
<dbReference type="GO" id="GO:0034220">
    <property type="term" value="P:monoatomic ion transmembrane transport"/>
    <property type="evidence" value="ECO:0007669"/>
    <property type="project" value="UniProtKB-KW"/>
</dbReference>
<evidence type="ECO:0000256" key="7">
    <source>
        <dbReference type="ARBA" id="ARBA00022989"/>
    </source>
</evidence>
<dbReference type="PRINTS" id="PR00169">
    <property type="entry name" value="KCHANNEL"/>
</dbReference>
<evidence type="ECO:0000256" key="1">
    <source>
        <dbReference type="ARBA" id="ARBA00004141"/>
    </source>
</evidence>
<dbReference type="EMBL" id="JAOQJR010000002">
    <property type="protein sequence ID" value="MCU6737629.1"/>
    <property type="molecule type" value="Genomic_DNA"/>
</dbReference>
<evidence type="ECO:0000256" key="6">
    <source>
        <dbReference type="ARBA" id="ARBA00022958"/>
    </source>
</evidence>
<keyword evidence="5" id="KW-0631">Potassium channel</keyword>
<keyword evidence="2" id="KW-0813">Transport</keyword>
<evidence type="ECO:0000259" key="12">
    <source>
        <dbReference type="Pfam" id="PF00520"/>
    </source>
</evidence>
<evidence type="ECO:0000256" key="10">
    <source>
        <dbReference type="ARBA" id="ARBA00023303"/>
    </source>
</evidence>
<comment type="subcellular location">
    <subcellularLocation>
        <location evidence="1">Membrane</location>
        <topology evidence="1">Multi-pass membrane protein</topology>
    </subcellularLocation>
</comment>
<evidence type="ECO:0000256" key="5">
    <source>
        <dbReference type="ARBA" id="ARBA00022826"/>
    </source>
</evidence>
<keyword evidence="9 11" id="KW-0472">Membrane</keyword>
<comment type="caution">
    <text evidence="13">The sequence shown here is derived from an EMBL/GenBank/DDBJ whole genome shotgun (WGS) entry which is preliminary data.</text>
</comment>
<evidence type="ECO:0000313" key="13">
    <source>
        <dbReference type="EMBL" id="MCU6737629.1"/>
    </source>
</evidence>
<keyword evidence="14" id="KW-1185">Reference proteome</keyword>
<evidence type="ECO:0000256" key="11">
    <source>
        <dbReference type="SAM" id="Phobius"/>
    </source>
</evidence>
<dbReference type="InterPro" id="IPR005821">
    <property type="entry name" value="Ion_trans_dom"/>
</dbReference>
<protein>
    <submittedName>
        <fullName evidence="13">Potassium channel family protein</fullName>
    </submittedName>
</protein>
<evidence type="ECO:0000313" key="14">
    <source>
        <dbReference type="Proteomes" id="UP001208364"/>
    </source>
</evidence>
<evidence type="ECO:0000256" key="8">
    <source>
        <dbReference type="ARBA" id="ARBA00023065"/>
    </source>
</evidence>
<dbReference type="Gene3D" id="1.10.287.70">
    <property type="match status" value="1"/>
</dbReference>
<keyword evidence="6" id="KW-0630">Potassium</keyword>
<proteinExistence type="predicted"/>
<feature type="domain" description="Ion transport" evidence="12">
    <location>
        <begin position="3"/>
        <end position="151"/>
    </location>
</feature>
<accession>A0ABT2SS31</accession>
<feature type="transmembrane region" description="Helical" evidence="11">
    <location>
        <begin position="101"/>
        <end position="120"/>
    </location>
</feature>
<dbReference type="Proteomes" id="UP001208364">
    <property type="component" value="Unassembled WGS sequence"/>
</dbReference>
<keyword evidence="8" id="KW-0406">Ion transport</keyword>
<keyword evidence="4 11" id="KW-0812">Transmembrane</keyword>
<keyword evidence="7 11" id="KW-1133">Transmembrane helix</keyword>
<reference evidence="13 14" key="1">
    <citation type="journal article" date="2021" name="ISME Commun">
        <title>Automated analysis of genomic sequences facilitates high-throughput and comprehensive description of bacteria.</title>
        <authorList>
            <person name="Hitch T.C.A."/>
        </authorList>
    </citation>
    <scope>NUCLEOTIDE SEQUENCE [LARGE SCALE GENOMIC DNA]</scope>
    <source>
        <strain evidence="13 14">H4_15</strain>
    </source>
</reference>
<dbReference type="PANTHER" id="PTHR11537">
    <property type="entry name" value="VOLTAGE-GATED POTASSIUM CHANNEL"/>
    <property type="match status" value="1"/>
</dbReference>
<dbReference type="Pfam" id="PF00520">
    <property type="entry name" value="Ion_trans"/>
    <property type="match status" value="1"/>
</dbReference>
<keyword evidence="3" id="KW-0633">Potassium transport</keyword>
<keyword evidence="10 13" id="KW-0407">Ion channel</keyword>
<dbReference type="PANTHER" id="PTHR11537:SF254">
    <property type="entry name" value="POTASSIUM VOLTAGE-GATED CHANNEL PROTEIN SHAB"/>
    <property type="match status" value="1"/>
</dbReference>
<feature type="transmembrane region" description="Helical" evidence="11">
    <location>
        <begin position="132"/>
        <end position="150"/>
    </location>
</feature>
<feature type="transmembrane region" description="Helical" evidence="11">
    <location>
        <begin position="6"/>
        <end position="24"/>
    </location>
</feature>